<dbReference type="NCBIfam" id="TIGR00016">
    <property type="entry name" value="ackA"/>
    <property type="match status" value="1"/>
</dbReference>
<keyword evidence="12" id="KW-1185">Reference proteome</keyword>
<dbReference type="GO" id="GO:0005829">
    <property type="term" value="C:cytosol"/>
    <property type="evidence" value="ECO:0007669"/>
    <property type="project" value="TreeGrafter"/>
</dbReference>
<comment type="pathway">
    <text evidence="9">Metabolic intermediate biosynthesis; acetyl-CoA biosynthesis; acetyl-CoA from acetate: step 1/2.</text>
</comment>
<dbReference type="PANTHER" id="PTHR21060">
    <property type="entry name" value="ACETATE KINASE"/>
    <property type="match status" value="1"/>
</dbReference>
<dbReference type="PIRSF" id="PIRSF000722">
    <property type="entry name" value="Acetate_prop_kin"/>
    <property type="match status" value="1"/>
</dbReference>
<dbReference type="GO" id="GO:0006085">
    <property type="term" value="P:acetyl-CoA biosynthetic process"/>
    <property type="evidence" value="ECO:0007669"/>
    <property type="project" value="UniProtKB-UniRule"/>
</dbReference>
<feature type="binding site" evidence="9">
    <location>
        <begin position="328"/>
        <end position="332"/>
    </location>
    <ligand>
        <name>ATP</name>
        <dbReference type="ChEBI" id="CHEBI:30616"/>
    </ligand>
</feature>
<comment type="similarity">
    <text evidence="1 9 10">Belongs to the acetokinase family.</text>
</comment>
<keyword evidence="3 9" id="KW-0808">Transferase</keyword>
<feature type="binding site" evidence="9">
    <location>
        <begin position="204"/>
        <end position="208"/>
    </location>
    <ligand>
        <name>ATP</name>
        <dbReference type="ChEBI" id="CHEBI:30616"/>
    </ligand>
</feature>
<sequence length="403" mass="42996">MTARSVLVINCGSSSIKFALVDEQQEAFPLHGIAERLGGGEATLRWQHGDELVERAIPGSDHQDALAALLPLVEQAAGGQLHGIGHRVVHGGERFTDASLIRPETLAAIRETSPLAPLHNPANLLGIEGAIKVYPDLPQVAVFDTAFHQTLPEHAYRYALPERLYREHGVRRYGFHGTSHRYVSARAAEIAGLDADDSCWLTAHLGNGASTCAIVNGHSRDTSMGLTPLEGLVMGTRSGDVDPNLHGHLARTLGWSLEKIDTMLNKDSGLLGLSDGLSNDMRTLEQARDQGHAGAALAIEVFCYRLAKSLAALSCALPRLDGLVFTGGIGENSALVRAKTVAHLGLLGLAMDAEANIRCVRGRAGAIHAGDPQRGPRILVVPTNEERQIARDTLAVLDRQASA</sequence>
<feature type="binding site" evidence="9">
    <location>
        <position position="10"/>
    </location>
    <ligand>
        <name>Mg(2+)</name>
        <dbReference type="ChEBI" id="CHEBI:18420"/>
    </ligand>
</feature>
<feature type="binding site" evidence="9">
    <location>
        <position position="17"/>
    </location>
    <ligand>
        <name>ATP</name>
        <dbReference type="ChEBI" id="CHEBI:30616"/>
    </ligand>
</feature>
<keyword evidence="7 9" id="KW-0067">ATP-binding</keyword>
<dbReference type="RefSeq" id="WP_105192266.1">
    <property type="nucleotide sequence ID" value="NZ_PTQZ01000112.1"/>
</dbReference>
<keyword evidence="8 9" id="KW-0460">Magnesium</keyword>
<dbReference type="Gene3D" id="3.30.420.40">
    <property type="match status" value="2"/>
</dbReference>
<feature type="binding site" evidence="9">
    <location>
        <position position="87"/>
    </location>
    <ligand>
        <name>substrate</name>
    </ligand>
</feature>
<organism evidence="11 12">
    <name type="scientific">Amnimonas aquatica</name>
    <dbReference type="NCBI Taxonomy" id="2094561"/>
    <lineage>
        <taxon>Bacteria</taxon>
        <taxon>Pseudomonadati</taxon>
        <taxon>Pseudomonadota</taxon>
        <taxon>Gammaproteobacteria</taxon>
        <taxon>Moraxellales</taxon>
        <taxon>Moraxellaceae</taxon>
        <taxon>Amnimonas</taxon>
    </lineage>
</organism>
<dbReference type="PRINTS" id="PR00471">
    <property type="entry name" value="ACETATEKNASE"/>
</dbReference>
<evidence type="ECO:0000256" key="9">
    <source>
        <dbReference type="HAMAP-Rule" id="MF_00020"/>
    </source>
</evidence>
<feature type="active site" description="Proton donor/acceptor" evidence="9">
    <location>
        <position position="144"/>
    </location>
</feature>
<comment type="subunit">
    <text evidence="9">Homodimer.</text>
</comment>
<comment type="subcellular location">
    <subcellularLocation>
        <location evidence="9">Cytoplasm</location>
    </subcellularLocation>
</comment>
<dbReference type="Proteomes" id="UP000243900">
    <property type="component" value="Unassembled WGS sequence"/>
</dbReference>
<dbReference type="GO" id="GO:0006083">
    <property type="term" value="P:acetate metabolic process"/>
    <property type="evidence" value="ECO:0007669"/>
    <property type="project" value="TreeGrafter"/>
</dbReference>
<gene>
    <name evidence="9" type="primary">ackA</name>
    <name evidence="11" type="ORF">C5O18_05730</name>
</gene>
<feature type="binding site" evidence="9">
    <location>
        <begin position="280"/>
        <end position="282"/>
    </location>
    <ligand>
        <name>ATP</name>
        <dbReference type="ChEBI" id="CHEBI:30616"/>
    </ligand>
</feature>
<dbReference type="InterPro" id="IPR004372">
    <property type="entry name" value="Ac/propionate_kinase"/>
</dbReference>
<dbReference type="UniPathway" id="UPA00340">
    <property type="reaction ID" value="UER00458"/>
</dbReference>
<dbReference type="GO" id="GO:0005524">
    <property type="term" value="F:ATP binding"/>
    <property type="evidence" value="ECO:0007669"/>
    <property type="project" value="UniProtKB-KW"/>
</dbReference>
<dbReference type="HAMAP" id="MF_00020">
    <property type="entry name" value="Acetate_kinase"/>
    <property type="match status" value="1"/>
</dbReference>
<dbReference type="CDD" id="cd24010">
    <property type="entry name" value="ASKHA_NBD_AcK_PK"/>
    <property type="match status" value="1"/>
</dbReference>
<evidence type="ECO:0000256" key="3">
    <source>
        <dbReference type="ARBA" id="ARBA00022679"/>
    </source>
</evidence>
<dbReference type="InterPro" id="IPR043129">
    <property type="entry name" value="ATPase_NBD"/>
</dbReference>
<dbReference type="Pfam" id="PF00871">
    <property type="entry name" value="Acetate_kinase"/>
    <property type="match status" value="1"/>
</dbReference>
<dbReference type="GO" id="GO:0000287">
    <property type="term" value="F:magnesium ion binding"/>
    <property type="evidence" value="ECO:0007669"/>
    <property type="project" value="UniProtKB-UniRule"/>
</dbReference>
<reference evidence="12" key="1">
    <citation type="submission" date="2018-02" db="EMBL/GenBank/DDBJ databases">
        <title>Genome sequencing of Solimonas sp. HR-BB.</title>
        <authorList>
            <person name="Lee Y."/>
            <person name="Jeon C.O."/>
        </authorList>
    </citation>
    <scope>NUCLEOTIDE SEQUENCE [LARGE SCALE GENOMIC DNA]</scope>
    <source>
        <strain evidence="12">HR-E</strain>
    </source>
</reference>
<keyword evidence="6 9" id="KW-0418">Kinase</keyword>
<comment type="cofactor">
    <cofactor evidence="9">
        <name>Mg(2+)</name>
        <dbReference type="ChEBI" id="CHEBI:18420"/>
    </cofactor>
    <cofactor evidence="9">
        <name>Mn(2+)</name>
        <dbReference type="ChEBI" id="CHEBI:29035"/>
    </cofactor>
    <text evidence="9">Mg(2+). Can also accept Mn(2+).</text>
</comment>
<protein>
    <recommendedName>
        <fullName evidence="9">Acetate kinase</fullName>
        <ecNumber evidence="9">2.7.2.1</ecNumber>
    </recommendedName>
    <alternativeName>
        <fullName evidence="9">Acetokinase</fullName>
    </alternativeName>
</protein>
<name>A0A2P6ASD5_9GAMM</name>
<evidence type="ECO:0000256" key="7">
    <source>
        <dbReference type="ARBA" id="ARBA00022840"/>
    </source>
</evidence>
<dbReference type="InterPro" id="IPR023865">
    <property type="entry name" value="Aliphatic_acid_kinase_CS"/>
</dbReference>
<accession>A0A2P6ASD5</accession>
<feature type="site" description="Transition state stabilizer" evidence="9">
    <location>
        <position position="176"/>
    </location>
</feature>
<feature type="site" description="Transition state stabilizer" evidence="9">
    <location>
        <position position="237"/>
    </location>
</feature>
<comment type="caution">
    <text evidence="11">The sequence shown here is derived from an EMBL/GenBank/DDBJ whole genome shotgun (WGS) entry which is preliminary data.</text>
</comment>
<evidence type="ECO:0000256" key="6">
    <source>
        <dbReference type="ARBA" id="ARBA00022777"/>
    </source>
</evidence>
<proteinExistence type="inferred from homology"/>
<dbReference type="OrthoDB" id="9802453at2"/>
<dbReference type="PROSITE" id="PS01075">
    <property type="entry name" value="ACETATE_KINASE_1"/>
    <property type="match status" value="1"/>
</dbReference>
<comment type="catalytic activity">
    <reaction evidence="9">
        <text>acetate + ATP = acetyl phosphate + ADP</text>
        <dbReference type="Rhea" id="RHEA:11352"/>
        <dbReference type="ChEBI" id="CHEBI:22191"/>
        <dbReference type="ChEBI" id="CHEBI:30089"/>
        <dbReference type="ChEBI" id="CHEBI:30616"/>
        <dbReference type="ChEBI" id="CHEBI:456216"/>
        <dbReference type="EC" id="2.7.2.1"/>
    </reaction>
</comment>
<evidence type="ECO:0000256" key="8">
    <source>
        <dbReference type="ARBA" id="ARBA00022842"/>
    </source>
</evidence>
<dbReference type="GO" id="GO:0008776">
    <property type="term" value="F:acetate kinase activity"/>
    <property type="evidence" value="ECO:0007669"/>
    <property type="project" value="UniProtKB-UniRule"/>
</dbReference>
<keyword evidence="4 9" id="KW-0479">Metal-binding</keyword>
<dbReference type="EMBL" id="PTQZ01000112">
    <property type="protein sequence ID" value="PQA42759.1"/>
    <property type="molecule type" value="Genomic_DNA"/>
</dbReference>
<dbReference type="PANTHER" id="PTHR21060:SF21">
    <property type="entry name" value="ACETATE KINASE"/>
    <property type="match status" value="1"/>
</dbReference>
<keyword evidence="2 9" id="KW-0963">Cytoplasm</keyword>
<evidence type="ECO:0000256" key="2">
    <source>
        <dbReference type="ARBA" id="ARBA00022490"/>
    </source>
</evidence>
<dbReference type="SUPFAM" id="SSF53067">
    <property type="entry name" value="Actin-like ATPase domain"/>
    <property type="match status" value="2"/>
</dbReference>
<evidence type="ECO:0000256" key="1">
    <source>
        <dbReference type="ARBA" id="ARBA00008748"/>
    </source>
</evidence>
<evidence type="ECO:0000313" key="12">
    <source>
        <dbReference type="Proteomes" id="UP000243900"/>
    </source>
</evidence>
<feature type="binding site" evidence="9">
    <location>
        <position position="385"/>
    </location>
    <ligand>
        <name>Mg(2+)</name>
        <dbReference type="ChEBI" id="CHEBI:18420"/>
    </ligand>
</feature>
<keyword evidence="5 9" id="KW-0547">Nucleotide-binding</keyword>
<dbReference type="InterPro" id="IPR000890">
    <property type="entry name" value="Aliphatic_acid_kin_short-chain"/>
</dbReference>
<dbReference type="AlphaFoldDB" id="A0A2P6ASD5"/>
<dbReference type="EC" id="2.7.2.1" evidence="9"/>
<evidence type="ECO:0000256" key="4">
    <source>
        <dbReference type="ARBA" id="ARBA00022723"/>
    </source>
</evidence>
<comment type="function">
    <text evidence="9">Catalyzes the formation of acetyl phosphate from acetate and ATP. Can also catalyze the reverse reaction.</text>
</comment>
<evidence type="ECO:0000313" key="11">
    <source>
        <dbReference type="EMBL" id="PQA42759.1"/>
    </source>
</evidence>
<evidence type="ECO:0000256" key="10">
    <source>
        <dbReference type="RuleBase" id="RU003835"/>
    </source>
</evidence>
<evidence type="ECO:0000256" key="5">
    <source>
        <dbReference type="ARBA" id="ARBA00022741"/>
    </source>
</evidence>